<keyword evidence="6" id="KW-0694">RNA-binding</keyword>
<dbReference type="GO" id="GO:0071013">
    <property type="term" value="C:catalytic step 2 spliceosome"/>
    <property type="evidence" value="ECO:0007669"/>
    <property type="project" value="TreeGrafter"/>
</dbReference>
<keyword evidence="5" id="KW-0507">mRNA processing</keyword>
<evidence type="ECO:0000256" key="3">
    <source>
        <dbReference type="ARBA" id="ARBA00009123"/>
    </source>
</evidence>
<evidence type="ECO:0000256" key="7">
    <source>
        <dbReference type="ARBA" id="ARBA00023187"/>
    </source>
</evidence>
<organism evidence="13 14">
    <name type="scientific">Saxophila tyrrhenica</name>
    <dbReference type="NCBI Taxonomy" id="1690608"/>
    <lineage>
        <taxon>Eukaryota</taxon>
        <taxon>Fungi</taxon>
        <taxon>Dikarya</taxon>
        <taxon>Ascomycota</taxon>
        <taxon>Pezizomycotina</taxon>
        <taxon>Dothideomycetes</taxon>
        <taxon>Dothideomycetidae</taxon>
        <taxon>Mycosphaerellales</taxon>
        <taxon>Extremaceae</taxon>
        <taxon>Saxophila</taxon>
    </lineage>
</organism>
<dbReference type="EMBL" id="JAVRRT010000003">
    <property type="protein sequence ID" value="KAK5173597.1"/>
    <property type="molecule type" value="Genomic_DNA"/>
</dbReference>
<dbReference type="SUPFAM" id="SSF50182">
    <property type="entry name" value="Sm-like ribonucleoproteins"/>
    <property type="match status" value="1"/>
</dbReference>
<feature type="domain" description="Sm" evidence="12">
    <location>
        <begin position="88"/>
        <end position="180"/>
    </location>
</feature>
<evidence type="ECO:0000256" key="11">
    <source>
        <dbReference type="SAM" id="MobiDB-lite"/>
    </source>
</evidence>
<evidence type="ECO:0000256" key="1">
    <source>
        <dbReference type="ARBA" id="ARBA00004123"/>
    </source>
</evidence>
<dbReference type="GO" id="GO:0046540">
    <property type="term" value="C:U4/U6 x U5 tri-snRNP complex"/>
    <property type="evidence" value="ECO:0007669"/>
    <property type="project" value="TreeGrafter"/>
</dbReference>
<evidence type="ECO:0000313" key="13">
    <source>
        <dbReference type="EMBL" id="KAK5173597.1"/>
    </source>
</evidence>
<dbReference type="InterPro" id="IPR001163">
    <property type="entry name" value="Sm_dom_euk/arc"/>
</dbReference>
<feature type="compositionally biased region" description="Gly residues" evidence="11">
    <location>
        <begin position="214"/>
        <end position="233"/>
    </location>
</feature>
<keyword evidence="14" id="KW-1185">Reference proteome</keyword>
<dbReference type="PANTHER" id="PTHR10701">
    <property type="entry name" value="SMALL NUCLEAR RIBONUCLEOPROTEIN-ASSOCIATED PROTEIN B AND N"/>
    <property type="match status" value="1"/>
</dbReference>
<dbReference type="GO" id="GO:0071004">
    <property type="term" value="C:U2-type prespliceosome"/>
    <property type="evidence" value="ECO:0007669"/>
    <property type="project" value="TreeGrafter"/>
</dbReference>
<evidence type="ECO:0000256" key="8">
    <source>
        <dbReference type="ARBA" id="ARBA00023242"/>
    </source>
</evidence>
<dbReference type="Pfam" id="PF01423">
    <property type="entry name" value="LSM"/>
    <property type="match status" value="1"/>
</dbReference>
<dbReference type="InterPro" id="IPR047575">
    <property type="entry name" value="Sm"/>
</dbReference>
<dbReference type="Proteomes" id="UP001337655">
    <property type="component" value="Unassembled WGS sequence"/>
</dbReference>
<evidence type="ECO:0000259" key="12">
    <source>
        <dbReference type="PROSITE" id="PS52002"/>
    </source>
</evidence>
<dbReference type="RefSeq" id="XP_064662292.1">
    <property type="nucleotide sequence ID" value="XM_064799537.1"/>
</dbReference>
<comment type="caution">
    <text evidence="13">The sequence shown here is derived from an EMBL/GenBank/DDBJ whole genome shotgun (WGS) entry which is preliminary data.</text>
</comment>
<dbReference type="GO" id="GO:0005682">
    <property type="term" value="C:U5 snRNP"/>
    <property type="evidence" value="ECO:0007669"/>
    <property type="project" value="TreeGrafter"/>
</dbReference>
<comment type="subcellular location">
    <subcellularLocation>
        <location evidence="2">Cytoplasm</location>
    </subcellularLocation>
    <subcellularLocation>
        <location evidence="1">Nucleus</location>
    </subcellularLocation>
</comment>
<keyword evidence="4" id="KW-0963">Cytoplasm</keyword>
<dbReference type="Gene3D" id="2.30.30.100">
    <property type="match status" value="1"/>
</dbReference>
<dbReference type="GO" id="GO:0070990">
    <property type="term" value="F:snRNP binding"/>
    <property type="evidence" value="ECO:0007669"/>
    <property type="project" value="TreeGrafter"/>
</dbReference>
<evidence type="ECO:0000256" key="4">
    <source>
        <dbReference type="ARBA" id="ARBA00022490"/>
    </source>
</evidence>
<feature type="compositionally biased region" description="Pro residues" evidence="11">
    <location>
        <begin position="272"/>
        <end position="284"/>
    </location>
</feature>
<dbReference type="InterPro" id="IPR010920">
    <property type="entry name" value="LSM_dom_sf"/>
</dbReference>
<dbReference type="AlphaFoldDB" id="A0AAV9PIG5"/>
<dbReference type="CDD" id="cd01717">
    <property type="entry name" value="Sm_B"/>
    <property type="match status" value="1"/>
</dbReference>
<dbReference type="PROSITE" id="PS52002">
    <property type="entry name" value="SM"/>
    <property type="match status" value="1"/>
</dbReference>
<dbReference type="GO" id="GO:0005686">
    <property type="term" value="C:U2 snRNP"/>
    <property type="evidence" value="ECO:0007669"/>
    <property type="project" value="TreeGrafter"/>
</dbReference>
<sequence length="284" mass="29131">MADVEVSFNAKFERKAEEVAVWAPRRSNVARAFLRPREADLFARSSRGPVTNVRSKHTTRAKAPRSHKTASTTRRARARDGVKMAAPNKQGKMVGFVNYRMRATMKDGRQLVGQMLAFDKHMNLVLADCEEFRKVKRKTKGSGAPGASSAQTVETEEKRSIGLAIVRGAHVVSCSVDGPPPSDPAARLGQSATGPSGAPTAMQAGPGISRPAGRGAGGAGLQGPAAGVGGPGFPGGPPMGFQGRGGPPGFPGGGFPPPGGPPGFAPGRGYPGGPPGGPPGFPGR</sequence>
<evidence type="ECO:0000256" key="6">
    <source>
        <dbReference type="ARBA" id="ARBA00022884"/>
    </source>
</evidence>
<evidence type="ECO:0000256" key="2">
    <source>
        <dbReference type="ARBA" id="ARBA00004496"/>
    </source>
</evidence>
<reference evidence="13 14" key="1">
    <citation type="submission" date="2023-08" db="EMBL/GenBank/DDBJ databases">
        <title>Black Yeasts Isolated from many extreme environments.</title>
        <authorList>
            <person name="Coleine C."/>
            <person name="Stajich J.E."/>
            <person name="Selbmann L."/>
        </authorList>
    </citation>
    <scope>NUCLEOTIDE SEQUENCE [LARGE SCALE GENOMIC DNA]</scope>
    <source>
        <strain evidence="13 14">CCFEE 5935</strain>
    </source>
</reference>
<keyword evidence="7" id="KW-0508">mRNA splicing</keyword>
<feature type="region of interest" description="Disordered" evidence="11">
    <location>
        <begin position="174"/>
        <end position="284"/>
    </location>
</feature>
<evidence type="ECO:0000256" key="9">
    <source>
        <dbReference type="ARBA" id="ARBA00023274"/>
    </source>
</evidence>
<feature type="compositionally biased region" description="Basic residues" evidence="11">
    <location>
        <begin position="54"/>
        <end position="68"/>
    </location>
</feature>
<name>A0AAV9PIG5_9PEZI</name>
<proteinExistence type="inferred from homology"/>
<protein>
    <recommendedName>
        <fullName evidence="10">Sm protein B</fullName>
    </recommendedName>
</protein>
<gene>
    <name evidence="13" type="primary">smb1</name>
    <name evidence="13" type="ORF">LTR77_002278</name>
</gene>
<evidence type="ECO:0000256" key="10">
    <source>
        <dbReference type="ARBA" id="ARBA00041355"/>
    </source>
</evidence>
<dbReference type="GO" id="GO:0005687">
    <property type="term" value="C:U4 snRNP"/>
    <property type="evidence" value="ECO:0007669"/>
    <property type="project" value="TreeGrafter"/>
</dbReference>
<comment type="similarity">
    <text evidence="3">Belongs to the snRNP SmB/SmN family.</text>
</comment>
<feature type="compositionally biased region" description="Pro residues" evidence="11">
    <location>
        <begin position="248"/>
        <end position="264"/>
    </location>
</feature>
<keyword evidence="8" id="KW-0539">Nucleus</keyword>
<dbReference type="GO" id="GO:0003723">
    <property type="term" value="F:RNA binding"/>
    <property type="evidence" value="ECO:0007669"/>
    <property type="project" value="UniProtKB-KW"/>
</dbReference>
<feature type="region of interest" description="Disordered" evidence="11">
    <location>
        <begin position="49"/>
        <end position="80"/>
    </location>
</feature>
<dbReference type="InterPro" id="IPR050914">
    <property type="entry name" value="snRNP_SmB/NAA38-like"/>
</dbReference>
<feature type="region of interest" description="Disordered" evidence="11">
    <location>
        <begin position="137"/>
        <end position="156"/>
    </location>
</feature>
<dbReference type="PANTHER" id="PTHR10701:SF0">
    <property type="entry name" value="SMALL NUCLEAR RIBONUCLEOPROTEIN-ASSOCIATED PROTEIN B"/>
    <property type="match status" value="1"/>
</dbReference>
<dbReference type="GO" id="GO:0005737">
    <property type="term" value="C:cytoplasm"/>
    <property type="evidence" value="ECO:0007669"/>
    <property type="project" value="UniProtKB-SubCell"/>
</dbReference>
<dbReference type="GO" id="GO:0005685">
    <property type="term" value="C:U1 snRNP"/>
    <property type="evidence" value="ECO:0007669"/>
    <property type="project" value="TreeGrafter"/>
</dbReference>
<evidence type="ECO:0000313" key="14">
    <source>
        <dbReference type="Proteomes" id="UP001337655"/>
    </source>
</evidence>
<dbReference type="SMART" id="SM00651">
    <property type="entry name" value="Sm"/>
    <property type="match status" value="1"/>
</dbReference>
<dbReference type="FunFam" id="2.30.30.100:FF:000047">
    <property type="entry name" value="Small nuclear ribonucleoprotein SmB, putative"/>
    <property type="match status" value="1"/>
</dbReference>
<accession>A0AAV9PIG5</accession>
<keyword evidence="9 13" id="KW-0687">Ribonucleoprotein</keyword>
<dbReference type="GeneID" id="89923625"/>
<evidence type="ECO:0000256" key="5">
    <source>
        <dbReference type="ARBA" id="ARBA00022664"/>
    </source>
</evidence>
<dbReference type="GO" id="GO:0000398">
    <property type="term" value="P:mRNA splicing, via spliceosome"/>
    <property type="evidence" value="ECO:0007669"/>
    <property type="project" value="TreeGrafter"/>
</dbReference>